<dbReference type="InterPro" id="IPR053144">
    <property type="entry name" value="Acetyltransferase_Butenolide"/>
</dbReference>
<reference evidence="3" key="1">
    <citation type="submission" date="2016-12" db="EMBL/GenBank/DDBJ databases">
        <authorList>
            <person name="Le Fleche-Mateos A."/>
        </authorList>
    </citation>
    <scope>NUCLEOTIDE SEQUENCE</scope>
    <source>
        <strain evidence="3">213</strain>
    </source>
</reference>
<dbReference type="Proteomes" id="UP000705283">
    <property type="component" value="Unassembled WGS sequence"/>
</dbReference>
<dbReference type="PROSITE" id="PS51186">
    <property type="entry name" value="GNAT"/>
    <property type="match status" value="1"/>
</dbReference>
<accession>A0AA41BXK4</accession>
<reference evidence="2" key="4">
    <citation type="submission" date="2022-09" db="EMBL/GenBank/DDBJ databases">
        <title>Rouxiella aceris sp. nov., isolated from tree sap and emended description of the genus Rhouxiella.</title>
        <authorList>
            <person name="Kim I.S."/>
        </authorList>
    </citation>
    <scope>NUCLEOTIDE SEQUENCE</scope>
    <source>
        <strain evidence="2">SAP-2</strain>
    </source>
</reference>
<gene>
    <name evidence="3" type="ORF">BS639_09820</name>
    <name evidence="2" type="ORF">ITX54_16020</name>
</gene>
<dbReference type="Proteomes" id="UP000192722">
    <property type="component" value="Unassembled WGS sequence"/>
</dbReference>
<dbReference type="PANTHER" id="PTHR43233">
    <property type="entry name" value="FAMILY N-ACETYLTRANSFERASE, PUTATIVE (AFU_ORTHOLOGUE AFUA_6G03350)-RELATED"/>
    <property type="match status" value="1"/>
</dbReference>
<evidence type="ECO:0000313" key="2">
    <source>
        <dbReference type="EMBL" id="MBF6638172.1"/>
    </source>
</evidence>
<keyword evidence="4" id="KW-1185">Reference proteome</keyword>
<reference evidence="3 4" key="2">
    <citation type="journal article" date="2017" name="Int. J. Syst. Evol. Microbiol.">
        <title>Rouxiella badensis sp. nov. and Rouxiella silvae sp. nov. isolated from peat bog soil in Germany and emendation of the genus description.</title>
        <authorList>
            <person name="Le Fleche-Mateos A."/>
            <person name="Kugler J.H."/>
            <person name="Hansen S.H."/>
            <person name="Syldatk C."/>
            <person name="Hausmann R."/>
            <person name="Lomprez F."/>
            <person name="Vandenbogaert M."/>
            <person name="Manuguerra J.C."/>
            <person name="Grimont P.A."/>
        </authorList>
    </citation>
    <scope>NUCLEOTIDE SEQUENCE [LARGE SCALE GENOMIC DNA]</scope>
    <source>
        <strain evidence="3 4">213</strain>
    </source>
</reference>
<sequence>MDWGIEDKIVEWVRDGYVISTDRCRLDIDKVHYFLSVQSSWAKGQSRETLLRSIAHSIALGVYYQGQQIGFARIVTDFSRLAYVMDIFIDTHFRGQGVGTWLSEVVRSHPDLSGVAKWMLTTYDAQPVYHRAGWNLVTHPQNIMEITPSNPAGPASSRCAETCITVKPYIAKGNTP</sequence>
<evidence type="ECO:0000313" key="4">
    <source>
        <dbReference type="Proteomes" id="UP000192722"/>
    </source>
</evidence>
<dbReference type="GO" id="GO:0016747">
    <property type="term" value="F:acyltransferase activity, transferring groups other than amino-acyl groups"/>
    <property type="evidence" value="ECO:0007669"/>
    <property type="project" value="InterPro"/>
</dbReference>
<dbReference type="PANTHER" id="PTHR43233:SF1">
    <property type="entry name" value="FAMILY N-ACETYLTRANSFERASE, PUTATIVE (AFU_ORTHOLOGUE AFUA_6G03350)-RELATED"/>
    <property type="match status" value="1"/>
</dbReference>
<protein>
    <submittedName>
        <fullName evidence="2">GNAT family N-acetyltransferase</fullName>
    </submittedName>
</protein>
<dbReference type="EMBL" id="JADMKS010000006">
    <property type="protein sequence ID" value="MBF6638172.1"/>
    <property type="molecule type" value="Genomic_DNA"/>
</dbReference>
<comment type="caution">
    <text evidence="2">The sequence shown here is derived from an EMBL/GenBank/DDBJ whole genome shotgun (WGS) entry which is preliminary data.</text>
</comment>
<dbReference type="InterPro" id="IPR016181">
    <property type="entry name" value="Acyl_CoA_acyltransferase"/>
</dbReference>
<evidence type="ECO:0000313" key="5">
    <source>
        <dbReference type="Proteomes" id="UP000705283"/>
    </source>
</evidence>
<dbReference type="InterPro" id="IPR000182">
    <property type="entry name" value="GNAT_dom"/>
</dbReference>
<dbReference type="Pfam" id="PF13508">
    <property type="entry name" value="Acetyltransf_7"/>
    <property type="match status" value="1"/>
</dbReference>
<feature type="domain" description="N-acetyltransferase" evidence="1">
    <location>
        <begin position="1"/>
        <end position="149"/>
    </location>
</feature>
<evidence type="ECO:0000313" key="3">
    <source>
        <dbReference type="EMBL" id="ORJ21462.1"/>
    </source>
</evidence>
<dbReference type="AlphaFoldDB" id="A0AA41BXK4"/>
<name>A0AA41BXK4_9GAMM</name>
<dbReference type="CDD" id="cd04301">
    <property type="entry name" value="NAT_SF"/>
    <property type="match status" value="1"/>
</dbReference>
<proteinExistence type="predicted"/>
<dbReference type="SUPFAM" id="SSF55729">
    <property type="entry name" value="Acyl-CoA N-acyltransferases (Nat)"/>
    <property type="match status" value="1"/>
</dbReference>
<dbReference type="Gene3D" id="3.40.630.30">
    <property type="match status" value="1"/>
</dbReference>
<dbReference type="EMBL" id="MRWD01000019">
    <property type="protein sequence ID" value="ORJ21462.1"/>
    <property type="molecule type" value="Genomic_DNA"/>
</dbReference>
<organism evidence="2 5">
    <name type="scientific">Rouxiella silvae</name>
    <dbReference type="NCBI Taxonomy" id="1646373"/>
    <lineage>
        <taxon>Bacteria</taxon>
        <taxon>Pseudomonadati</taxon>
        <taxon>Pseudomonadota</taxon>
        <taxon>Gammaproteobacteria</taxon>
        <taxon>Enterobacterales</taxon>
        <taxon>Yersiniaceae</taxon>
        <taxon>Rouxiella</taxon>
    </lineage>
</organism>
<evidence type="ECO:0000259" key="1">
    <source>
        <dbReference type="PROSITE" id="PS51186"/>
    </source>
</evidence>
<reference evidence="2" key="3">
    <citation type="submission" date="2020-11" db="EMBL/GenBank/DDBJ databases">
        <authorList>
            <person name="Lee S.D."/>
        </authorList>
    </citation>
    <scope>NUCLEOTIDE SEQUENCE</scope>
    <source>
        <strain evidence="2">SAP-2</strain>
    </source>
</reference>